<protein>
    <recommendedName>
        <fullName evidence="1">Endolytic peptidoglycan transglycosylase RlpA</fullName>
        <ecNumber evidence="1">4.2.2.-</ecNumber>
    </recommendedName>
</protein>
<dbReference type="SUPFAM" id="SSF50685">
    <property type="entry name" value="Barwin-like endoglucanases"/>
    <property type="match status" value="1"/>
</dbReference>
<dbReference type="Pfam" id="PF03330">
    <property type="entry name" value="DPBB_1"/>
    <property type="match status" value="1"/>
</dbReference>
<keyword evidence="1" id="KW-0456">Lyase</keyword>
<gene>
    <name evidence="1" type="primary">rlpA</name>
    <name evidence="3" type="ORF">QUF54_03205</name>
</gene>
<keyword evidence="1" id="KW-0472">Membrane</keyword>
<proteinExistence type="inferred from homology"/>
<accession>A0ABT7VRQ1</accession>
<dbReference type="Gene3D" id="2.40.40.10">
    <property type="entry name" value="RlpA-like domain"/>
    <property type="match status" value="1"/>
</dbReference>
<name>A0ABT7VRQ1_9GAMM</name>
<dbReference type="EMBL" id="JAUCGM010000121">
    <property type="protein sequence ID" value="MDM8562341.1"/>
    <property type="molecule type" value="Genomic_DNA"/>
</dbReference>
<organism evidence="3 4">
    <name type="scientific">Candidatus Marithioploca araucensis</name>
    <dbReference type="NCBI Taxonomy" id="70273"/>
    <lineage>
        <taxon>Bacteria</taxon>
        <taxon>Pseudomonadati</taxon>
        <taxon>Pseudomonadota</taxon>
        <taxon>Gammaproteobacteria</taxon>
        <taxon>Thiotrichales</taxon>
        <taxon>Thiotrichaceae</taxon>
        <taxon>Candidatus Marithioploca</taxon>
    </lineage>
</organism>
<evidence type="ECO:0000256" key="1">
    <source>
        <dbReference type="HAMAP-Rule" id="MF_02071"/>
    </source>
</evidence>
<dbReference type="InterPro" id="IPR036908">
    <property type="entry name" value="RlpA-like_sf"/>
</dbReference>
<evidence type="ECO:0000313" key="3">
    <source>
        <dbReference type="EMBL" id="MDM8562341.1"/>
    </source>
</evidence>
<comment type="subcellular location">
    <subcellularLocation>
        <location evidence="1">Cell membrane</location>
        <topology evidence="1">Lipid-anchor</topology>
    </subcellularLocation>
</comment>
<comment type="caution">
    <text evidence="3">The sequence shown here is derived from an EMBL/GenBank/DDBJ whole genome shotgun (WGS) entry which is preliminary data.</text>
</comment>
<keyword evidence="1" id="KW-1003">Cell membrane</keyword>
<dbReference type="PROSITE" id="PS51257">
    <property type="entry name" value="PROKAR_LIPOPROTEIN"/>
    <property type="match status" value="1"/>
</dbReference>
<evidence type="ECO:0000313" key="4">
    <source>
        <dbReference type="Proteomes" id="UP001171945"/>
    </source>
</evidence>
<comment type="similarity">
    <text evidence="1">Belongs to the RlpA family.</text>
</comment>
<keyword evidence="4" id="KW-1185">Reference proteome</keyword>
<dbReference type="PANTHER" id="PTHR34183">
    <property type="entry name" value="ENDOLYTIC PEPTIDOGLYCAN TRANSGLYCOSYLASE RLPA"/>
    <property type="match status" value="1"/>
</dbReference>
<keyword evidence="1" id="KW-0564">Palmitate</keyword>
<comment type="function">
    <text evidence="1">Lytic transglycosylase with a strong preference for naked glycan strands that lack stem peptides.</text>
</comment>
<dbReference type="InterPro" id="IPR009009">
    <property type="entry name" value="RlpA-like_DPBB"/>
</dbReference>
<dbReference type="PANTHER" id="PTHR34183:SF1">
    <property type="entry name" value="ENDOLYTIC PEPTIDOGLYCAN TRANSGLYCOSYLASE RLPA"/>
    <property type="match status" value="1"/>
</dbReference>
<feature type="domain" description="RlpA-like protein double-psi beta-barrel" evidence="2">
    <location>
        <begin position="84"/>
        <end position="169"/>
    </location>
</feature>
<dbReference type="Proteomes" id="UP001171945">
    <property type="component" value="Unassembled WGS sequence"/>
</dbReference>
<keyword evidence="1" id="KW-0449">Lipoprotein</keyword>
<dbReference type="InterPro" id="IPR034718">
    <property type="entry name" value="RlpA"/>
</dbReference>
<dbReference type="EC" id="4.2.2.-" evidence="1"/>
<dbReference type="CDD" id="cd22268">
    <property type="entry name" value="DPBB_RlpA-like"/>
    <property type="match status" value="1"/>
</dbReference>
<dbReference type="HAMAP" id="MF_02071">
    <property type="entry name" value="RlpA"/>
    <property type="match status" value="1"/>
</dbReference>
<reference evidence="3" key="1">
    <citation type="submission" date="2023-06" db="EMBL/GenBank/DDBJ databases">
        <title>Uncultivated large filamentous bacteria from sulfidic sediments reveal new species and different genomic features in energy metabolism and defense.</title>
        <authorList>
            <person name="Fonseca A."/>
        </authorList>
    </citation>
    <scope>NUCLEOTIDE SEQUENCE</scope>
    <source>
        <strain evidence="3">HSG4</strain>
    </source>
</reference>
<evidence type="ECO:0000259" key="2">
    <source>
        <dbReference type="Pfam" id="PF03330"/>
    </source>
</evidence>
<sequence>MQKVINFSLIVTGLVLGVGSCGVAPTSQDGMSVHQPVPSQIPSVISRQKTSDRVSRRETVAYPDYSSRRRREEPLNSAFRNYVEQGFAAWYGLEDHGAKTASGQVHDLYGMTAAHASLPFNTRVRVRNLNTGQSIVVTINDRLYDDSVLIKLSYWKARSLGLTKHPSQNVEVRVIR</sequence>
<keyword evidence="1" id="KW-0961">Cell wall biogenesis/degradation</keyword>